<comment type="caution">
    <text evidence="3">The sequence shown here is derived from an EMBL/GenBank/DDBJ whole genome shotgun (WGS) entry which is preliminary data.</text>
</comment>
<evidence type="ECO:0000259" key="1">
    <source>
        <dbReference type="PROSITE" id="PS50404"/>
    </source>
</evidence>
<evidence type="ECO:0000313" key="4">
    <source>
        <dbReference type="Proteomes" id="UP000197535"/>
    </source>
</evidence>
<evidence type="ECO:0000313" key="3">
    <source>
        <dbReference type="EMBL" id="OWW20016.1"/>
    </source>
</evidence>
<dbReference type="AlphaFoldDB" id="A0A254TBI3"/>
<dbReference type="GO" id="GO:0016740">
    <property type="term" value="F:transferase activity"/>
    <property type="evidence" value="ECO:0007669"/>
    <property type="project" value="UniProtKB-KW"/>
</dbReference>
<dbReference type="CDD" id="cd00299">
    <property type="entry name" value="GST_C_family"/>
    <property type="match status" value="1"/>
</dbReference>
<feature type="domain" description="GST C-terminal" evidence="2">
    <location>
        <begin position="93"/>
        <end position="231"/>
    </location>
</feature>
<keyword evidence="3" id="KW-0808">Transferase</keyword>
<dbReference type="PROSITE" id="PS50405">
    <property type="entry name" value="GST_CTER"/>
    <property type="match status" value="1"/>
</dbReference>
<dbReference type="InterPro" id="IPR010987">
    <property type="entry name" value="Glutathione-S-Trfase_C-like"/>
</dbReference>
<dbReference type="InterPro" id="IPR036282">
    <property type="entry name" value="Glutathione-S-Trfase_C_sf"/>
</dbReference>
<sequence>MPDIIFHHYQNSPFSEKIRLIFGFKKLAWKSVFIPPVMPKPNLTALTGGYRRTPVLQIGADIYCDTALIADVLERVAPSPSLYPKEIEGLSRTLAQWADATLFWTVIAYVFQPVAMPYLLGPLTPEQMKAFGADRAAMRGNAPRMAVGEATGNLKDYLGRLDNMLDGGKPYLLGAKASIADFSVYHCIWFLQLAQPLAGILDAAPNVKAWAARMAAFGHGEPGKLGADAALDVAREGRLEAGDIEFIDTHGVARGERVTITATDYALDPVEGELVLSTSREWAVKRTDPIAGEVIVHFPRVGFQLKKIEP</sequence>
<dbReference type="Proteomes" id="UP000197535">
    <property type="component" value="Unassembled WGS sequence"/>
</dbReference>
<keyword evidence="4" id="KW-1185">Reference proteome</keyword>
<dbReference type="InterPro" id="IPR004045">
    <property type="entry name" value="Glutathione_S-Trfase_N"/>
</dbReference>
<accession>A0A254TBI3</accession>
<dbReference type="InterPro" id="IPR004046">
    <property type="entry name" value="GST_C"/>
</dbReference>
<organism evidence="3 4">
    <name type="scientific">Noviherbaspirillum denitrificans</name>
    <dbReference type="NCBI Taxonomy" id="1968433"/>
    <lineage>
        <taxon>Bacteria</taxon>
        <taxon>Pseudomonadati</taxon>
        <taxon>Pseudomonadota</taxon>
        <taxon>Betaproteobacteria</taxon>
        <taxon>Burkholderiales</taxon>
        <taxon>Oxalobacteraceae</taxon>
        <taxon>Noviherbaspirillum</taxon>
    </lineage>
</organism>
<dbReference type="EMBL" id="LSTO01000001">
    <property type="protein sequence ID" value="OWW20016.1"/>
    <property type="molecule type" value="Genomic_DNA"/>
</dbReference>
<dbReference type="SUPFAM" id="SSF52833">
    <property type="entry name" value="Thioredoxin-like"/>
    <property type="match status" value="1"/>
</dbReference>
<name>A0A254TBI3_9BURK</name>
<feature type="domain" description="GST N-terminal" evidence="1">
    <location>
        <begin position="2"/>
        <end position="81"/>
    </location>
</feature>
<evidence type="ECO:0000259" key="2">
    <source>
        <dbReference type="PROSITE" id="PS50405"/>
    </source>
</evidence>
<dbReference type="InterPro" id="IPR036249">
    <property type="entry name" value="Thioredoxin-like_sf"/>
</dbReference>
<protein>
    <submittedName>
        <fullName evidence="3">Glutathione S-transferase</fullName>
    </submittedName>
</protein>
<dbReference type="Pfam" id="PF13417">
    <property type="entry name" value="GST_N_3"/>
    <property type="match status" value="1"/>
</dbReference>
<dbReference type="Pfam" id="PF14497">
    <property type="entry name" value="GST_C_3"/>
    <property type="match status" value="1"/>
</dbReference>
<proteinExistence type="predicted"/>
<dbReference type="Gene3D" id="3.40.30.110">
    <property type="match status" value="2"/>
</dbReference>
<dbReference type="CDD" id="cd00570">
    <property type="entry name" value="GST_N_family"/>
    <property type="match status" value="1"/>
</dbReference>
<dbReference type="OrthoDB" id="5791869at2"/>
<gene>
    <name evidence="3" type="ORF">AYR66_11430</name>
</gene>
<dbReference type="PROSITE" id="PS50404">
    <property type="entry name" value="GST_NTER"/>
    <property type="match status" value="1"/>
</dbReference>
<reference evidence="3 4" key="1">
    <citation type="submission" date="2016-02" db="EMBL/GenBank/DDBJ databases">
        <authorList>
            <person name="Wen L."/>
            <person name="He K."/>
            <person name="Yang H."/>
        </authorList>
    </citation>
    <scope>NUCLEOTIDE SEQUENCE [LARGE SCALE GENOMIC DNA]</scope>
    <source>
        <strain evidence="3 4">TSA40</strain>
    </source>
</reference>
<dbReference type="RefSeq" id="WP_088706911.1">
    <property type="nucleotide sequence ID" value="NZ_LSTO01000001.1"/>
</dbReference>
<dbReference type="SUPFAM" id="SSF47616">
    <property type="entry name" value="GST C-terminal domain-like"/>
    <property type="match status" value="1"/>
</dbReference>